<proteinExistence type="predicted"/>
<accession>A0A0L0FFX3</accession>
<feature type="repeat" description="PPR" evidence="2">
    <location>
        <begin position="373"/>
        <end position="407"/>
    </location>
</feature>
<dbReference type="eggNOG" id="KOG4197">
    <property type="taxonomic scope" value="Eukaryota"/>
</dbReference>
<dbReference type="InterPro" id="IPR036063">
    <property type="entry name" value="Smr_dom_sf"/>
</dbReference>
<dbReference type="NCBIfam" id="TIGR00756">
    <property type="entry name" value="PPR"/>
    <property type="match status" value="6"/>
</dbReference>
<dbReference type="OrthoDB" id="822380at2759"/>
<dbReference type="GeneID" id="25912314"/>
<protein>
    <recommendedName>
        <fullName evidence="3">PROP1-like PPR domain-containing protein</fullName>
    </recommendedName>
</protein>
<keyword evidence="5" id="KW-1185">Reference proteome</keyword>
<sequence>MCIERTRYVSANARFEVFRTCPLRGYTTGNGRSTSEIGRQRRVNNTRTKISSNAVDSSTDQSTGTLVLSRMRRNKHRDCSGSDSTLPKVTVRNGPPFDATVGGRGRVNVRRISPQERGNGKKYSTALYSKVSLTQLEETAKRTKNYREVARVVDRLLDNRTLRMSDGVLAVNIYKQNRQPDKCLRVLTYVYDNGGRLNAYHYTPCIAALSANNEFAKAHLLFEEMQIRGVNPNVVTYTSVIQVLLKEGKANKAIALFRRMSVAGVEPNAWTYSTLMSVFNRTGQWEDAILLYEEMESKGLKHNTVTYSAAITACEKGSQWSKAIEIFNEMGREGILQDTIAYSATISACEKGGQWHKAVELFDEMEVKGIEQNTIAYSATISACEKGRQWHRAVELFDQMGIEGIERNTIAYSATISACEKGGQCIKAMDLFNEMENKGVQRNTITYSAIISAYEKVGQWSKAMNLFNEMESKGIEQDTIAYSAAISACEKGGQSQMALALFDEMGDRNIEKIEGSYGAVIQALGADGREQSRIDSIYNDLIVNVPAFAKDWHVFSSTGVLDLHDHTVFMAQAAIRRLLRELQTHGRNTTRAQNAKLKYIIVGKGNNSAEQAVLLRAVQTQLETLTPPVASHTLPANTGCMGLNQSDLTNWLRENGTS</sequence>
<name>A0A0L0FFX3_9EUKA</name>
<dbReference type="Gene3D" id="1.25.40.10">
    <property type="entry name" value="Tetratricopeptide repeat domain"/>
    <property type="match status" value="3"/>
</dbReference>
<feature type="repeat" description="PPR" evidence="2">
    <location>
        <begin position="198"/>
        <end position="232"/>
    </location>
</feature>
<dbReference type="AlphaFoldDB" id="A0A0L0FFX3"/>
<dbReference type="Pfam" id="PF01535">
    <property type="entry name" value="PPR"/>
    <property type="match status" value="2"/>
</dbReference>
<feature type="repeat" description="PPR" evidence="2">
    <location>
        <begin position="233"/>
        <end position="267"/>
    </location>
</feature>
<dbReference type="InterPro" id="IPR033443">
    <property type="entry name" value="PROP1-like_PPR_dom"/>
</dbReference>
<feature type="repeat" description="PPR" evidence="2">
    <location>
        <begin position="408"/>
        <end position="442"/>
    </location>
</feature>
<feature type="repeat" description="PPR" evidence="2">
    <location>
        <begin position="268"/>
        <end position="302"/>
    </location>
</feature>
<dbReference type="EMBL" id="KQ243486">
    <property type="protein sequence ID" value="KNC75669.1"/>
    <property type="molecule type" value="Genomic_DNA"/>
</dbReference>
<dbReference type="InterPro" id="IPR011990">
    <property type="entry name" value="TPR-like_helical_dom_sf"/>
</dbReference>
<gene>
    <name evidence="4" type="ORF">SARC_11810</name>
</gene>
<keyword evidence="1" id="KW-0677">Repeat</keyword>
<dbReference type="Pfam" id="PF13041">
    <property type="entry name" value="PPR_2"/>
    <property type="match status" value="1"/>
</dbReference>
<dbReference type="STRING" id="667725.A0A0L0FFX3"/>
<reference evidence="4 5" key="1">
    <citation type="submission" date="2011-02" db="EMBL/GenBank/DDBJ databases">
        <title>The Genome Sequence of Sphaeroforma arctica JP610.</title>
        <authorList>
            <consortium name="The Broad Institute Genome Sequencing Platform"/>
            <person name="Russ C."/>
            <person name="Cuomo C."/>
            <person name="Young S.K."/>
            <person name="Zeng Q."/>
            <person name="Gargeya S."/>
            <person name="Alvarado L."/>
            <person name="Berlin A."/>
            <person name="Chapman S.B."/>
            <person name="Chen Z."/>
            <person name="Freedman E."/>
            <person name="Gellesch M."/>
            <person name="Goldberg J."/>
            <person name="Griggs A."/>
            <person name="Gujja S."/>
            <person name="Heilman E."/>
            <person name="Heiman D."/>
            <person name="Howarth C."/>
            <person name="Mehta T."/>
            <person name="Neiman D."/>
            <person name="Pearson M."/>
            <person name="Roberts A."/>
            <person name="Saif S."/>
            <person name="Shea T."/>
            <person name="Shenoy N."/>
            <person name="Sisk P."/>
            <person name="Stolte C."/>
            <person name="Sykes S."/>
            <person name="White J."/>
            <person name="Yandava C."/>
            <person name="Burger G."/>
            <person name="Gray M.W."/>
            <person name="Holland P.W.H."/>
            <person name="King N."/>
            <person name="Lang F.B.F."/>
            <person name="Roger A.J."/>
            <person name="Ruiz-Trillo I."/>
            <person name="Haas B."/>
            <person name="Nusbaum C."/>
            <person name="Birren B."/>
        </authorList>
    </citation>
    <scope>NUCLEOTIDE SEQUENCE [LARGE SCALE GENOMIC DNA]</scope>
    <source>
        <strain evidence="4 5">JP610</strain>
    </source>
</reference>
<dbReference type="Pfam" id="PF17177">
    <property type="entry name" value="PPR_long"/>
    <property type="match status" value="1"/>
</dbReference>
<dbReference type="InterPro" id="IPR002885">
    <property type="entry name" value="PPR_rpt"/>
</dbReference>
<dbReference type="PANTHER" id="PTHR47936:SF1">
    <property type="entry name" value="PENTATRICOPEPTIDE REPEAT-CONTAINING PROTEIN GUN1, CHLOROPLASTIC"/>
    <property type="match status" value="1"/>
</dbReference>
<organism evidence="4 5">
    <name type="scientific">Sphaeroforma arctica JP610</name>
    <dbReference type="NCBI Taxonomy" id="667725"/>
    <lineage>
        <taxon>Eukaryota</taxon>
        <taxon>Ichthyosporea</taxon>
        <taxon>Ichthyophonida</taxon>
        <taxon>Sphaeroforma</taxon>
    </lineage>
</organism>
<dbReference type="PROSITE" id="PS51375">
    <property type="entry name" value="PPR"/>
    <property type="match status" value="9"/>
</dbReference>
<feature type="repeat" description="PPR" evidence="2">
    <location>
        <begin position="443"/>
        <end position="477"/>
    </location>
</feature>
<evidence type="ECO:0000256" key="1">
    <source>
        <dbReference type="ARBA" id="ARBA00022737"/>
    </source>
</evidence>
<evidence type="ECO:0000259" key="3">
    <source>
        <dbReference type="Pfam" id="PF17177"/>
    </source>
</evidence>
<feature type="domain" description="PROP1-like PPR" evidence="3">
    <location>
        <begin position="341"/>
        <end position="506"/>
    </location>
</feature>
<feature type="repeat" description="PPR" evidence="2">
    <location>
        <begin position="303"/>
        <end position="337"/>
    </location>
</feature>
<evidence type="ECO:0000313" key="5">
    <source>
        <dbReference type="Proteomes" id="UP000054560"/>
    </source>
</evidence>
<dbReference type="PANTHER" id="PTHR47936">
    <property type="entry name" value="PPR_LONG DOMAIN-CONTAINING PROTEIN"/>
    <property type="match status" value="1"/>
</dbReference>
<evidence type="ECO:0000313" key="4">
    <source>
        <dbReference type="EMBL" id="KNC75669.1"/>
    </source>
</evidence>
<dbReference type="RefSeq" id="XP_014149571.1">
    <property type="nucleotide sequence ID" value="XM_014294096.1"/>
</dbReference>
<dbReference type="SUPFAM" id="SSF48452">
    <property type="entry name" value="TPR-like"/>
    <property type="match status" value="1"/>
</dbReference>
<dbReference type="SUPFAM" id="SSF160443">
    <property type="entry name" value="SMR domain-like"/>
    <property type="match status" value="1"/>
</dbReference>
<feature type="repeat" description="PPR" evidence="2">
    <location>
        <begin position="478"/>
        <end position="512"/>
    </location>
</feature>
<dbReference type="Proteomes" id="UP000054560">
    <property type="component" value="Unassembled WGS sequence"/>
</dbReference>
<evidence type="ECO:0000256" key="2">
    <source>
        <dbReference type="PROSITE-ProRule" id="PRU00708"/>
    </source>
</evidence>
<feature type="repeat" description="PPR" evidence="2">
    <location>
        <begin position="338"/>
        <end position="372"/>
    </location>
</feature>